<dbReference type="SMART" id="SM00066">
    <property type="entry name" value="GAL4"/>
    <property type="match status" value="1"/>
</dbReference>
<keyword evidence="2" id="KW-0862">Zinc</keyword>
<keyword evidence="9" id="KW-1185">Reference proteome</keyword>
<evidence type="ECO:0000256" key="5">
    <source>
        <dbReference type="ARBA" id="ARBA00023163"/>
    </source>
</evidence>
<dbReference type="InterPro" id="IPR052360">
    <property type="entry name" value="Transcr_Regulatory_Proteins"/>
</dbReference>
<dbReference type="InterPro" id="IPR036864">
    <property type="entry name" value="Zn2-C6_fun-type_DNA-bd_sf"/>
</dbReference>
<keyword evidence="1" id="KW-0479">Metal-binding</keyword>
<organism evidence="8 9">
    <name type="scientific">Penicillium argentinense</name>
    <dbReference type="NCBI Taxonomy" id="1131581"/>
    <lineage>
        <taxon>Eukaryota</taxon>
        <taxon>Fungi</taxon>
        <taxon>Dikarya</taxon>
        <taxon>Ascomycota</taxon>
        <taxon>Pezizomycotina</taxon>
        <taxon>Eurotiomycetes</taxon>
        <taxon>Eurotiomycetidae</taxon>
        <taxon>Eurotiales</taxon>
        <taxon>Aspergillaceae</taxon>
        <taxon>Penicillium</taxon>
    </lineage>
</organism>
<dbReference type="InterPro" id="IPR001138">
    <property type="entry name" value="Zn2Cys6_DnaBD"/>
</dbReference>
<evidence type="ECO:0000313" key="8">
    <source>
        <dbReference type="EMBL" id="KAJ5090494.1"/>
    </source>
</evidence>
<name>A0A9W9K2A0_9EURO</name>
<reference evidence="8" key="1">
    <citation type="submission" date="2022-11" db="EMBL/GenBank/DDBJ databases">
        <authorList>
            <person name="Petersen C."/>
        </authorList>
    </citation>
    <scope>NUCLEOTIDE SEQUENCE</scope>
    <source>
        <strain evidence="8">IBT 30761</strain>
    </source>
</reference>
<reference evidence="8" key="2">
    <citation type="journal article" date="2023" name="IMA Fungus">
        <title>Comparative genomic study of the Penicillium genus elucidates a diverse pangenome and 15 lateral gene transfer events.</title>
        <authorList>
            <person name="Petersen C."/>
            <person name="Sorensen T."/>
            <person name="Nielsen M.R."/>
            <person name="Sondergaard T.E."/>
            <person name="Sorensen J.L."/>
            <person name="Fitzpatrick D.A."/>
            <person name="Frisvad J.C."/>
            <person name="Nielsen K.L."/>
        </authorList>
    </citation>
    <scope>NUCLEOTIDE SEQUENCE</scope>
    <source>
        <strain evidence="8">IBT 30761</strain>
    </source>
</reference>
<dbReference type="PROSITE" id="PS00463">
    <property type="entry name" value="ZN2_CY6_FUNGAL_1"/>
    <property type="match status" value="1"/>
</dbReference>
<proteinExistence type="predicted"/>
<dbReference type="SUPFAM" id="SSF57701">
    <property type="entry name" value="Zn2/Cys6 DNA-binding domain"/>
    <property type="match status" value="1"/>
</dbReference>
<dbReference type="OrthoDB" id="2593732at2759"/>
<dbReference type="GO" id="GO:0008270">
    <property type="term" value="F:zinc ion binding"/>
    <property type="evidence" value="ECO:0007669"/>
    <property type="project" value="InterPro"/>
</dbReference>
<evidence type="ECO:0000256" key="4">
    <source>
        <dbReference type="ARBA" id="ARBA00023125"/>
    </source>
</evidence>
<dbReference type="GeneID" id="81360648"/>
<accession>A0A9W9K2A0</accession>
<dbReference type="Pfam" id="PF00172">
    <property type="entry name" value="Zn_clus"/>
    <property type="match status" value="1"/>
</dbReference>
<feature type="domain" description="Zn(2)-C6 fungal-type" evidence="7">
    <location>
        <begin position="20"/>
        <end position="48"/>
    </location>
</feature>
<evidence type="ECO:0000256" key="6">
    <source>
        <dbReference type="ARBA" id="ARBA00023242"/>
    </source>
</evidence>
<keyword evidence="4" id="KW-0238">DNA-binding</keyword>
<dbReference type="Proteomes" id="UP001149074">
    <property type="component" value="Unassembled WGS sequence"/>
</dbReference>
<dbReference type="PROSITE" id="PS50048">
    <property type="entry name" value="ZN2_CY6_FUNGAL_2"/>
    <property type="match status" value="1"/>
</dbReference>
<keyword evidence="3" id="KW-0805">Transcription regulation</keyword>
<dbReference type="RefSeq" id="XP_056472475.1">
    <property type="nucleotide sequence ID" value="XM_056621669.1"/>
</dbReference>
<comment type="caution">
    <text evidence="8">The sequence shown here is derived from an EMBL/GenBank/DDBJ whole genome shotgun (WGS) entry which is preliminary data.</text>
</comment>
<dbReference type="Gene3D" id="4.10.240.10">
    <property type="entry name" value="Zn(2)-C6 fungal-type DNA-binding domain"/>
    <property type="match status" value="1"/>
</dbReference>
<keyword evidence="5" id="KW-0804">Transcription</keyword>
<evidence type="ECO:0000256" key="1">
    <source>
        <dbReference type="ARBA" id="ARBA00022723"/>
    </source>
</evidence>
<dbReference type="EMBL" id="JAPQKI010000009">
    <property type="protein sequence ID" value="KAJ5090494.1"/>
    <property type="molecule type" value="Genomic_DNA"/>
</dbReference>
<sequence length="600" mass="67556">MPTPQESKLAPKGRRNVKTGCKTCKTRRVKCDEKKPACHRCLSTGRVCDGYGIWGGGGTPYSAYSSTTTTTRPGSAGITQPHTTKSLSIYNTPVPTGSLTNEEQSSFDWFMRKTSTKFAGLFTSQFWEMLIFQASAQEPAVRHAVVALSAAHRADLARALPAMYTAGAGMEEIFILSQYNKAIRHLRLVKAATSSKAIRVALITCMLFVTLEYLRGQYQMGSAHLRYGIQLLSSISSPQSAVDSDVLGSMTPKVLSAAEDSVHDALIESYTRLTIQSAMFGHVPAHLCMVRDPKIYSLLDAFSSPVQARQMLDNLLNRVHCFKRHIYHLEQTSDITLCLRRAQMDELISTQRGILVDLSLWRKSYNASMTLLDAEASRRDKVGFLLLKTYHEMGVIMASASLAIEKGECIFDEYTDHFVRLLSAFFESWRCWSTISLPIKELHEMIRSGNGSGSGIEHSFTIESGFIPPIYYTGLKCRVPKIRKLVMRLLKAAPHREGVWNGLLLADVLREVMRVEEKDDSQKFFREDEDEIEHFLDLNSWLNGDLKTEVPSERRIYDLKVLLPDVVGGETFMSYRMKGLGKWVSFRRKVERSPGRWSVL</sequence>
<dbReference type="CDD" id="cd00067">
    <property type="entry name" value="GAL4"/>
    <property type="match status" value="1"/>
</dbReference>
<dbReference type="PANTHER" id="PTHR36206">
    <property type="entry name" value="ASPERCRYPTIN BIOSYNTHESIS CLUSTER-SPECIFIC TRANSCRIPTION REGULATOR ATNN-RELATED"/>
    <property type="match status" value="1"/>
</dbReference>
<gene>
    <name evidence="8" type="ORF">N7532_009178</name>
</gene>
<evidence type="ECO:0000313" key="9">
    <source>
        <dbReference type="Proteomes" id="UP001149074"/>
    </source>
</evidence>
<evidence type="ECO:0000256" key="3">
    <source>
        <dbReference type="ARBA" id="ARBA00023015"/>
    </source>
</evidence>
<dbReference type="PANTHER" id="PTHR36206:SF16">
    <property type="entry name" value="TRANSCRIPTION FACTOR DOMAIN-CONTAINING PROTEIN-RELATED"/>
    <property type="match status" value="1"/>
</dbReference>
<dbReference type="GO" id="GO:0000981">
    <property type="term" value="F:DNA-binding transcription factor activity, RNA polymerase II-specific"/>
    <property type="evidence" value="ECO:0007669"/>
    <property type="project" value="InterPro"/>
</dbReference>
<protein>
    <recommendedName>
        <fullName evidence="7">Zn(2)-C6 fungal-type domain-containing protein</fullName>
    </recommendedName>
</protein>
<keyword evidence="6" id="KW-0539">Nucleus</keyword>
<evidence type="ECO:0000259" key="7">
    <source>
        <dbReference type="PROSITE" id="PS50048"/>
    </source>
</evidence>
<dbReference type="AlphaFoldDB" id="A0A9W9K2A0"/>
<evidence type="ECO:0000256" key="2">
    <source>
        <dbReference type="ARBA" id="ARBA00022833"/>
    </source>
</evidence>
<dbReference type="GO" id="GO:0003677">
    <property type="term" value="F:DNA binding"/>
    <property type="evidence" value="ECO:0007669"/>
    <property type="project" value="UniProtKB-KW"/>
</dbReference>